<dbReference type="PATRIC" id="fig|888055.3.peg.2173"/>
<dbReference type="Gene3D" id="3.40.1350.60">
    <property type="match status" value="1"/>
</dbReference>
<proteinExistence type="predicted"/>
<name>U2R2G9_LEPWF</name>
<sequence length="79" mass="9320">MINQFNFKQVLLYLLNTAFHRYITESIFNNTEISPFGKPLYVKPEIKHNNSKLDFYLETEKDKIYVEVKEGSAFLTLSP</sequence>
<evidence type="ECO:0000313" key="3">
    <source>
        <dbReference type="Proteomes" id="UP000016626"/>
    </source>
</evidence>
<evidence type="ECO:0000259" key="1">
    <source>
        <dbReference type="Pfam" id="PF03749"/>
    </source>
</evidence>
<organism evidence="2 3">
    <name type="scientific">Leptotrichia wadei (strain F0279)</name>
    <dbReference type="NCBI Taxonomy" id="888055"/>
    <lineage>
        <taxon>Bacteria</taxon>
        <taxon>Fusobacteriati</taxon>
        <taxon>Fusobacteriota</taxon>
        <taxon>Fusobacteriia</taxon>
        <taxon>Fusobacteriales</taxon>
        <taxon>Leptotrichiaceae</taxon>
        <taxon>Leptotrichia</taxon>
    </lineage>
</organism>
<dbReference type="InterPro" id="IPR040452">
    <property type="entry name" value="SfsA_C"/>
</dbReference>
<comment type="caution">
    <text evidence="2">The sequence shown here is derived from an EMBL/GenBank/DDBJ whole genome shotgun (WGS) entry which is preliminary data.</text>
</comment>
<dbReference type="eggNOG" id="COG1489">
    <property type="taxonomic scope" value="Bacteria"/>
</dbReference>
<dbReference type="AlphaFoldDB" id="U2R2G9"/>
<evidence type="ECO:0000313" key="2">
    <source>
        <dbReference type="EMBL" id="ERK47833.1"/>
    </source>
</evidence>
<dbReference type="HOGENOM" id="CLU_2601781_0_0_0"/>
<accession>U2R2G9</accession>
<feature type="domain" description="Sugar fermentation stimulation protein C-terminal" evidence="1">
    <location>
        <begin position="20"/>
        <end position="70"/>
    </location>
</feature>
<gene>
    <name evidence="2" type="ORF">HMPREF9015_02266</name>
</gene>
<protein>
    <recommendedName>
        <fullName evidence="1">Sugar fermentation stimulation protein C-terminal domain-containing protein</fullName>
    </recommendedName>
</protein>
<dbReference type="EMBL" id="AWVM01000112">
    <property type="protein sequence ID" value="ERK47833.1"/>
    <property type="molecule type" value="Genomic_DNA"/>
</dbReference>
<dbReference type="Proteomes" id="UP000016626">
    <property type="component" value="Unassembled WGS sequence"/>
</dbReference>
<dbReference type="Pfam" id="PF03749">
    <property type="entry name" value="SfsA"/>
    <property type="match status" value="1"/>
</dbReference>
<reference evidence="2 3" key="1">
    <citation type="submission" date="2013-06" db="EMBL/GenBank/DDBJ databases">
        <authorList>
            <person name="Weinstock G."/>
            <person name="Sodergren E."/>
            <person name="Lobos E.A."/>
            <person name="Fulton L."/>
            <person name="Fulton R."/>
            <person name="Courtney L."/>
            <person name="Fronick C."/>
            <person name="O'Laughlin M."/>
            <person name="Godfrey J."/>
            <person name="Wilson R.M."/>
            <person name="Miner T."/>
            <person name="Farmer C."/>
            <person name="Delehaunty K."/>
            <person name="Cordes M."/>
            <person name="Minx P."/>
            <person name="Tomlinson C."/>
            <person name="Chen J."/>
            <person name="Wollam A."/>
            <person name="Pepin K.H."/>
            <person name="Bhonagiri V."/>
            <person name="Zhang X."/>
            <person name="Warren W."/>
            <person name="Mitreva M."/>
            <person name="Mardis E.R."/>
            <person name="Wilson R.K."/>
        </authorList>
    </citation>
    <scope>NUCLEOTIDE SEQUENCE [LARGE SCALE GENOMIC DNA]</scope>
    <source>
        <strain evidence="2 3">F0279</strain>
    </source>
</reference>